<dbReference type="Proteomes" id="UP000467841">
    <property type="component" value="Unassembled WGS sequence"/>
</dbReference>
<sequence length="312" mass="35766">MGIKPILSHTRDGRRIRGDKSDTGNLMHFLDQLLTYKITAYSTRFQQGRKLSVGGLITLILCANGVNPDSKNATPPGWMVIKFCKTNTLIDHKEMNGKYQFIFKHPTAGASKILLPNPELTTVRGGKNIDFFPPPHTLVGHEDEMREEEPELDRAEDRVLVNEELGEPDCYYFEEYEAPRMNPSVVAAHKRIGLLQKFNKWQRKAMKKMQNSMDKMVSKSRVWRRKSLVLHLRRTRHLSPLPSLGADPFSPHQEDSQPKTLPEPHHMSQEKQEAANIREARVQELDAPTRPVDSIESKQRELNSVELMVELT</sequence>
<evidence type="ECO:0000313" key="3">
    <source>
        <dbReference type="EMBL" id="CAA7045098.1"/>
    </source>
</evidence>
<dbReference type="Pfam" id="PF03078">
    <property type="entry name" value="ATHILA"/>
    <property type="match status" value="1"/>
</dbReference>
<reference evidence="3" key="1">
    <citation type="submission" date="2020-01" db="EMBL/GenBank/DDBJ databases">
        <authorList>
            <person name="Mishra B."/>
        </authorList>
    </citation>
    <scope>NUCLEOTIDE SEQUENCE [LARGE SCALE GENOMIC DNA]</scope>
</reference>
<keyword evidence="4" id="KW-1185">Reference proteome</keyword>
<feature type="compositionally biased region" description="Basic and acidic residues" evidence="1">
    <location>
        <begin position="252"/>
        <end position="284"/>
    </location>
</feature>
<organism evidence="3 4">
    <name type="scientific">Microthlaspi erraticum</name>
    <dbReference type="NCBI Taxonomy" id="1685480"/>
    <lineage>
        <taxon>Eukaryota</taxon>
        <taxon>Viridiplantae</taxon>
        <taxon>Streptophyta</taxon>
        <taxon>Embryophyta</taxon>
        <taxon>Tracheophyta</taxon>
        <taxon>Spermatophyta</taxon>
        <taxon>Magnoliopsida</taxon>
        <taxon>eudicotyledons</taxon>
        <taxon>Gunneridae</taxon>
        <taxon>Pentapetalae</taxon>
        <taxon>rosids</taxon>
        <taxon>malvids</taxon>
        <taxon>Brassicales</taxon>
        <taxon>Brassicaceae</taxon>
        <taxon>Coluteocarpeae</taxon>
        <taxon>Microthlaspi</taxon>
    </lineage>
</organism>
<feature type="region of interest" description="Disordered" evidence="1">
    <location>
        <begin position="239"/>
        <end position="297"/>
    </location>
</feature>
<dbReference type="InterPro" id="IPR004312">
    <property type="entry name" value="ATHILA_Orf1_C"/>
</dbReference>
<gene>
    <name evidence="3" type="ORF">MERR_LOCUS32333</name>
</gene>
<dbReference type="EMBL" id="CACVBM020001315">
    <property type="protein sequence ID" value="CAA7045098.1"/>
    <property type="molecule type" value="Genomic_DNA"/>
</dbReference>
<dbReference type="OrthoDB" id="10517735at2759"/>
<feature type="domain" description="Arabidopsis retrotransposon Orf1 C-terminal" evidence="2">
    <location>
        <begin position="2"/>
        <end position="220"/>
    </location>
</feature>
<evidence type="ECO:0000313" key="4">
    <source>
        <dbReference type="Proteomes" id="UP000467841"/>
    </source>
</evidence>
<name>A0A6D2JTM4_9BRAS</name>
<evidence type="ECO:0000259" key="2">
    <source>
        <dbReference type="Pfam" id="PF03078"/>
    </source>
</evidence>
<accession>A0A6D2JTM4</accession>
<evidence type="ECO:0000256" key="1">
    <source>
        <dbReference type="SAM" id="MobiDB-lite"/>
    </source>
</evidence>
<proteinExistence type="predicted"/>
<dbReference type="AlphaFoldDB" id="A0A6D2JTM4"/>
<protein>
    <recommendedName>
        <fullName evidence="2">Arabidopsis retrotransposon Orf1 C-terminal domain-containing protein</fullName>
    </recommendedName>
</protein>
<comment type="caution">
    <text evidence="3">The sequence shown here is derived from an EMBL/GenBank/DDBJ whole genome shotgun (WGS) entry which is preliminary data.</text>
</comment>